<evidence type="ECO:0000313" key="2">
    <source>
        <dbReference type="Proteomes" id="UP000481033"/>
    </source>
</evidence>
<proteinExistence type="predicted"/>
<dbReference type="Proteomes" id="UP000481033">
    <property type="component" value="Unassembled WGS sequence"/>
</dbReference>
<comment type="caution">
    <text evidence="1">The sequence shown here is derived from an EMBL/GenBank/DDBJ whole genome shotgun (WGS) entry which is preliminary data.</text>
</comment>
<name>A0A6M0RIN6_9CYAN</name>
<dbReference type="RefSeq" id="WP_163662667.1">
    <property type="nucleotide sequence ID" value="NZ_QXHD01000004.1"/>
</dbReference>
<sequence length="116" mass="13172">MTFATVVDDLNAYSAQLAQVKLALGQMEGAAKANILQQFFAQTLWPQLSQTDMLEQPQGRAAITEIHRHMRLLMVEVNFVTSASHGDTRQQRLQQMEQRLQQLEGFTQVLINLCNQ</sequence>
<accession>A0A6M0RIN6</accession>
<dbReference type="InterPro" id="IPR047810">
    <property type="entry name" value="PatD-like"/>
</dbReference>
<protein>
    <recommendedName>
        <fullName evidence="3">Heterocyst frequency control protein PatD</fullName>
    </recommendedName>
</protein>
<dbReference type="EMBL" id="QXHD01000004">
    <property type="protein sequence ID" value="NEZ55662.1"/>
    <property type="molecule type" value="Genomic_DNA"/>
</dbReference>
<reference evidence="1 2" key="1">
    <citation type="journal article" date="2020" name="Microb. Ecol.">
        <title>Ecogenomics of the Marine Benthic Filamentous Cyanobacterium Adonisia.</title>
        <authorList>
            <person name="Walter J.M."/>
            <person name="Coutinho F.H."/>
            <person name="Leomil L."/>
            <person name="Hargreaves P.I."/>
            <person name="Campeao M.E."/>
            <person name="Vieira V.V."/>
            <person name="Silva B.S."/>
            <person name="Fistarol G.O."/>
            <person name="Salomon P.S."/>
            <person name="Sawabe T."/>
            <person name="Mino S."/>
            <person name="Hosokawa M."/>
            <person name="Miyashita H."/>
            <person name="Maruyama F."/>
            <person name="van Verk M.C."/>
            <person name="Dutilh B.E."/>
            <person name="Thompson C.C."/>
            <person name="Thompson F.L."/>
        </authorList>
    </citation>
    <scope>NUCLEOTIDE SEQUENCE [LARGE SCALE GENOMIC DNA]</scope>
    <source>
        <strain evidence="1 2">CCMR0081</strain>
    </source>
</reference>
<dbReference type="NCBIfam" id="NF037954">
    <property type="entry name" value="het_cyst_PatD"/>
    <property type="match status" value="1"/>
</dbReference>
<keyword evidence="2" id="KW-1185">Reference proteome</keyword>
<dbReference type="AlphaFoldDB" id="A0A6M0RIN6"/>
<gene>
    <name evidence="1" type="ORF">DXZ20_08255</name>
</gene>
<evidence type="ECO:0008006" key="3">
    <source>
        <dbReference type="Google" id="ProtNLM"/>
    </source>
</evidence>
<organism evidence="1 2">
    <name type="scientific">Adonisia turfae CCMR0081</name>
    <dbReference type="NCBI Taxonomy" id="2292702"/>
    <lineage>
        <taxon>Bacteria</taxon>
        <taxon>Bacillati</taxon>
        <taxon>Cyanobacteriota</taxon>
        <taxon>Adonisia</taxon>
        <taxon>Adonisia turfae</taxon>
    </lineage>
</organism>
<evidence type="ECO:0000313" key="1">
    <source>
        <dbReference type="EMBL" id="NEZ55662.1"/>
    </source>
</evidence>